<evidence type="ECO:0000313" key="2">
    <source>
        <dbReference type="Proteomes" id="UP000276133"/>
    </source>
</evidence>
<sequence>MNFQKNCNLLERKSIQNLKHHSVIIICYGKSIIAYDNVDKILDIDPGNLNQKQKLVYDIVSQYYKEK</sequence>
<accession>A0A3M7Q8R9</accession>
<comment type="caution">
    <text evidence="1">The sequence shown here is derived from an EMBL/GenBank/DDBJ whole genome shotgun (WGS) entry which is preliminary data.</text>
</comment>
<organism evidence="1 2">
    <name type="scientific">Brachionus plicatilis</name>
    <name type="common">Marine rotifer</name>
    <name type="synonym">Brachionus muelleri</name>
    <dbReference type="NCBI Taxonomy" id="10195"/>
    <lineage>
        <taxon>Eukaryota</taxon>
        <taxon>Metazoa</taxon>
        <taxon>Spiralia</taxon>
        <taxon>Gnathifera</taxon>
        <taxon>Rotifera</taxon>
        <taxon>Eurotatoria</taxon>
        <taxon>Monogononta</taxon>
        <taxon>Pseudotrocha</taxon>
        <taxon>Ploima</taxon>
        <taxon>Brachionidae</taxon>
        <taxon>Brachionus</taxon>
    </lineage>
</organism>
<proteinExistence type="predicted"/>
<evidence type="ECO:0000313" key="1">
    <source>
        <dbReference type="EMBL" id="RNA07790.1"/>
    </source>
</evidence>
<name>A0A3M7Q8R9_BRAPC</name>
<gene>
    <name evidence="1" type="ORF">BpHYR1_034469</name>
</gene>
<dbReference type="EMBL" id="REGN01006945">
    <property type="protein sequence ID" value="RNA07790.1"/>
    <property type="molecule type" value="Genomic_DNA"/>
</dbReference>
<keyword evidence="2" id="KW-1185">Reference proteome</keyword>
<dbReference type="AlphaFoldDB" id="A0A3M7Q8R9"/>
<protein>
    <submittedName>
        <fullName evidence="1">Uncharacterized protein</fullName>
    </submittedName>
</protein>
<dbReference type="Proteomes" id="UP000276133">
    <property type="component" value="Unassembled WGS sequence"/>
</dbReference>
<reference evidence="1 2" key="1">
    <citation type="journal article" date="2018" name="Sci. Rep.">
        <title>Genomic signatures of local adaptation to the degree of environmental predictability in rotifers.</title>
        <authorList>
            <person name="Franch-Gras L."/>
            <person name="Hahn C."/>
            <person name="Garcia-Roger E.M."/>
            <person name="Carmona M.J."/>
            <person name="Serra M."/>
            <person name="Gomez A."/>
        </authorList>
    </citation>
    <scope>NUCLEOTIDE SEQUENCE [LARGE SCALE GENOMIC DNA]</scope>
    <source>
        <strain evidence="1">HYR1</strain>
    </source>
</reference>